<dbReference type="AlphaFoldDB" id="A0A523UYD7"/>
<name>A0A523UYD7_UNCT6</name>
<feature type="domain" description="DUF5683" evidence="1">
    <location>
        <begin position="130"/>
        <end position="240"/>
    </location>
</feature>
<evidence type="ECO:0000313" key="3">
    <source>
        <dbReference type="Proteomes" id="UP000315525"/>
    </source>
</evidence>
<gene>
    <name evidence="2" type="ORF">E3J62_01165</name>
</gene>
<proteinExistence type="predicted"/>
<sequence>MIIHTRNLSIVSLMIILSLPRAACGLLSMEDVRKEYELAHYEKVVSLGKEVLSLTPLESGSEVEVRTLMAFSYVALHLNYDAEREFERILVLNPDFELNPVFTSPKILSVFESVKEKMRLLGSGKISAFDNRKAALWSALFPGLGQIYKGEKKTGYAIAACEVLLLTATIYSHMNYASAHDEYLRSVESEEIEANYETYNDWYRARLMFGGAAIAVWVYSHLDAALRTRIPKNKRLRDLSISISSNADQVSIGVSVSLPKM</sequence>
<comment type="caution">
    <text evidence="2">The sequence shown here is derived from an EMBL/GenBank/DDBJ whole genome shotgun (WGS) entry which is preliminary data.</text>
</comment>
<dbReference type="InterPro" id="IPR043738">
    <property type="entry name" value="DUF5683"/>
</dbReference>
<protein>
    <recommendedName>
        <fullName evidence="1">DUF5683 domain-containing protein</fullName>
    </recommendedName>
</protein>
<organism evidence="2 3">
    <name type="scientific">candidate division TA06 bacterium</name>
    <dbReference type="NCBI Taxonomy" id="2250710"/>
    <lineage>
        <taxon>Bacteria</taxon>
        <taxon>Bacteria division TA06</taxon>
    </lineage>
</organism>
<accession>A0A523UYD7</accession>
<reference evidence="2 3" key="1">
    <citation type="submission" date="2019-03" db="EMBL/GenBank/DDBJ databases">
        <title>Metabolic potential of uncultured bacteria and archaea associated with petroleum seepage in deep-sea sediments.</title>
        <authorList>
            <person name="Dong X."/>
            <person name="Hubert C."/>
        </authorList>
    </citation>
    <scope>NUCLEOTIDE SEQUENCE [LARGE SCALE GENOMIC DNA]</scope>
    <source>
        <strain evidence="2">E44_bin18</strain>
    </source>
</reference>
<dbReference type="Proteomes" id="UP000315525">
    <property type="component" value="Unassembled WGS sequence"/>
</dbReference>
<evidence type="ECO:0000259" key="1">
    <source>
        <dbReference type="Pfam" id="PF18935"/>
    </source>
</evidence>
<evidence type="ECO:0000313" key="2">
    <source>
        <dbReference type="EMBL" id="TET47513.1"/>
    </source>
</evidence>
<dbReference type="EMBL" id="SOJN01000018">
    <property type="protein sequence ID" value="TET47513.1"/>
    <property type="molecule type" value="Genomic_DNA"/>
</dbReference>
<dbReference type="Pfam" id="PF18935">
    <property type="entry name" value="DUF5683"/>
    <property type="match status" value="1"/>
</dbReference>